<sequence length="48" mass="5492">EPNENIVAWLLQIQTIFLAQGLTDEPTQVHYATTGLKNAALHWYLNRV</sequence>
<organism evidence="1 2">
    <name type="scientific">Cetraspora pellucida</name>
    <dbReference type="NCBI Taxonomy" id="1433469"/>
    <lineage>
        <taxon>Eukaryota</taxon>
        <taxon>Fungi</taxon>
        <taxon>Fungi incertae sedis</taxon>
        <taxon>Mucoromycota</taxon>
        <taxon>Glomeromycotina</taxon>
        <taxon>Glomeromycetes</taxon>
        <taxon>Diversisporales</taxon>
        <taxon>Gigasporaceae</taxon>
        <taxon>Cetraspora</taxon>
    </lineage>
</organism>
<comment type="caution">
    <text evidence="1">The sequence shown here is derived from an EMBL/GenBank/DDBJ whole genome shotgun (WGS) entry which is preliminary data.</text>
</comment>
<feature type="non-terminal residue" evidence="1">
    <location>
        <position position="48"/>
    </location>
</feature>
<dbReference type="Proteomes" id="UP000789366">
    <property type="component" value="Unassembled WGS sequence"/>
</dbReference>
<reference evidence="1" key="1">
    <citation type="submission" date="2021-06" db="EMBL/GenBank/DDBJ databases">
        <authorList>
            <person name="Kallberg Y."/>
            <person name="Tangrot J."/>
            <person name="Rosling A."/>
        </authorList>
    </citation>
    <scope>NUCLEOTIDE SEQUENCE</scope>
    <source>
        <strain evidence="1">28 12/20/2015</strain>
    </source>
</reference>
<protein>
    <submittedName>
        <fullName evidence="1">284_t:CDS:1</fullName>
    </submittedName>
</protein>
<dbReference type="EMBL" id="CAJVPW010074547">
    <property type="protein sequence ID" value="CAG8796265.1"/>
    <property type="molecule type" value="Genomic_DNA"/>
</dbReference>
<name>A0ACA9RIT7_9GLOM</name>
<feature type="non-terminal residue" evidence="1">
    <location>
        <position position="1"/>
    </location>
</feature>
<keyword evidence="2" id="KW-1185">Reference proteome</keyword>
<accession>A0ACA9RIT7</accession>
<evidence type="ECO:0000313" key="1">
    <source>
        <dbReference type="EMBL" id="CAG8796265.1"/>
    </source>
</evidence>
<gene>
    <name evidence="1" type="ORF">SPELUC_LOCUS17656</name>
</gene>
<evidence type="ECO:0000313" key="2">
    <source>
        <dbReference type="Proteomes" id="UP000789366"/>
    </source>
</evidence>
<proteinExistence type="predicted"/>